<comment type="caution">
    <text evidence="1">The sequence shown here is derived from an EMBL/GenBank/DDBJ whole genome shotgun (WGS) entry which is preliminary data.</text>
</comment>
<keyword evidence="2" id="KW-1185">Reference proteome</keyword>
<dbReference type="Proteomes" id="UP000814033">
    <property type="component" value="Unassembled WGS sequence"/>
</dbReference>
<organism evidence="1 2">
    <name type="scientific">Auriscalpium vulgare</name>
    <dbReference type="NCBI Taxonomy" id="40419"/>
    <lineage>
        <taxon>Eukaryota</taxon>
        <taxon>Fungi</taxon>
        <taxon>Dikarya</taxon>
        <taxon>Basidiomycota</taxon>
        <taxon>Agaricomycotina</taxon>
        <taxon>Agaricomycetes</taxon>
        <taxon>Russulales</taxon>
        <taxon>Auriscalpiaceae</taxon>
        <taxon>Auriscalpium</taxon>
    </lineage>
</organism>
<name>A0ACB8RLX2_9AGAM</name>
<reference evidence="1" key="2">
    <citation type="journal article" date="2022" name="New Phytol.">
        <title>Evolutionary transition to the ectomycorrhizal habit in the genomes of a hyperdiverse lineage of mushroom-forming fungi.</title>
        <authorList>
            <person name="Looney B."/>
            <person name="Miyauchi S."/>
            <person name="Morin E."/>
            <person name="Drula E."/>
            <person name="Courty P.E."/>
            <person name="Kohler A."/>
            <person name="Kuo A."/>
            <person name="LaButti K."/>
            <person name="Pangilinan J."/>
            <person name="Lipzen A."/>
            <person name="Riley R."/>
            <person name="Andreopoulos W."/>
            <person name="He G."/>
            <person name="Johnson J."/>
            <person name="Nolan M."/>
            <person name="Tritt A."/>
            <person name="Barry K.W."/>
            <person name="Grigoriev I.V."/>
            <person name="Nagy L.G."/>
            <person name="Hibbett D."/>
            <person name="Henrissat B."/>
            <person name="Matheny P.B."/>
            <person name="Labbe J."/>
            <person name="Martin F.M."/>
        </authorList>
    </citation>
    <scope>NUCLEOTIDE SEQUENCE</scope>
    <source>
        <strain evidence="1">FP105234-sp</strain>
    </source>
</reference>
<evidence type="ECO:0000313" key="2">
    <source>
        <dbReference type="Proteomes" id="UP000814033"/>
    </source>
</evidence>
<sequence>MALLRLPDELLVLICGPLDCRALLACKLVCQRIRAVIQDHPALQYTIELAASGMRDGPSTSLPVSNRLAMLMDHQAAWANSAWVPLDPPLFSQPWSPDDSILLHAASAGIVASRYDVPEPPQTINITQLPSVLRGVEKRSWTWTCEEDIHNLAVDGSQDLLVLLVNPLVGDMDLKRTIRAVSLSTGRPHPSVHDGSESTQVAKEFSHLMVSGDVVLLTGSHVRSRKIGLWHWKTGEFCMATPQTPPHARRYDFHPVPVYFLDEYHIALLAHCPESASMDVYDIRDCFRRPLASNDDTVDLHVKFRFMLPTPAPGNVITLINFAPKLGPSPSRSSCEQGAFITDSAAGSTCAIIFLLMTPTPSSPVMILWELYFPTHKLLSFAKEYGRDAGTEVVLWEHWGPQLSYFVPAPRSIDLHTYGMTVARFDRDRSSITVLDFHERNSRRCRMPLTANLSTLGGFPKTIESRPPFLVTAIDIPKNEVPSRVTLCEDTLFVHLTRTGPTWWEEVRLFSLQPPASTPDELVPA</sequence>
<protein>
    <submittedName>
        <fullName evidence="1">Uncharacterized protein</fullName>
    </submittedName>
</protein>
<accession>A0ACB8RLX2</accession>
<gene>
    <name evidence="1" type="ORF">FA95DRAFT_1680673</name>
</gene>
<proteinExistence type="predicted"/>
<reference evidence="1" key="1">
    <citation type="submission" date="2021-02" db="EMBL/GenBank/DDBJ databases">
        <authorList>
            <consortium name="DOE Joint Genome Institute"/>
            <person name="Ahrendt S."/>
            <person name="Looney B.P."/>
            <person name="Miyauchi S."/>
            <person name="Morin E."/>
            <person name="Drula E."/>
            <person name="Courty P.E."/>
            <person name="Chicoki N."/>
            <person name="Fauchery L."/>
            <person name="Kohler A."/>
            <person name="Kuo A."/>
            <person name="Labutti K."/>
            <person name="Pangilinan J."/>
            <person name="Lipzen A."/>
            <person name="Riley R."/>
            <person name="Andreopoulos W."/>
            <person name="He G."/>
            <person name="Johnson J."/>
            <person name="Barry K.W."/>
            <person name="Grigoriev I.V."/>
            <person name="Nagy L."/>
            <person name="Hibbett D."/>
            <person name="Henrissat B."/>
            <person name="Matheny P.B."/>
            <person name="Labbe J."/>
            <person name="Martin F."/>
        </authorList>
    </citation>
    <scope>NUCLEOTIDE SEQUENCE</scope>
    <source>
        <strain evidence="1">FP105234-sp</strain>
    </source>
</reference>
<dbReference type="EMBL" id="MU275960">
    <property type="protein sequence ID" value="KAI0045133.1"/>
    <property type="molecule type" value="Genomic_DNA"/>
</dbReference>
<evidence type="ECO:0000313" key="1">
    <source>
        <dbReference type="EMBL" id="KAI0045133.1"/>
    </source>
</evidence>